<comment type="catalytic activity">
    <reaction evidence="4">
        <text>N-terminal L-lysyl-[protein] + L-leucyl-tRNA(Leu) = N-terminal L-leucyl-L-lysyl-[protein] + tRNA(Leu) + H(+)</text>
        <dbReference type="Rhea" id="RHEA:12340"/>
        <dbReference type="Rhea" id="RHEA-COMP:9613"/>
        <dbReference type="Rhea" id="RHEA-COMP:9622"/>
        <dbReference type="Rhea" id="RHEA-COMP:12670"/>
        <dbReference type="Rhea" id="RHEA-COMP:12671"/>
        <dbReference type="ChEBI" id="CHEBI:15378"/>
        <dbReference type="ChEBI" id="CHEBI:65249"/>
        <dbReference type="ChEBI" id="CHEBI:78442"/>
        <dbReference type="ChEBI" id="CHEBI:78494"/>
        <dbReference type="ChEBI" id="CHEBI:133043"/>
        <dbReference type="EC" id="2.3.2.6"/>
    </reaction>
</comment>
<dbReference type="Proteomes" id="UP001139104">
    <property type="component" value="Unassembled WGS sequence"/>
</dbReference>
<gene>
    <name evidence="4 5" type="primary">aat</name>
    <name evidence="5" type="ORF">K2U94_10910</name>
</gene>
<evidence type="ECO:0000256" key="3">
    <source>
        <dbReference type="ARBA" id="ARBA00023315"/>
    </source>
</evidence>
<keyword evidence="1 4" id="KW-0963">Cytoplasm</keyword>
<dbReference type="RefSeq" id="WP_243067233.1">
    <property type="nucleotide sequence ID" value="NZ_JAIVFK010000068.1"/>
</dbReference>
<organism evidence="5 6">
    <name type="scientific">Candidatus Rhodoblastus alkanivorans</name>
    <dbReference type="NCBI Taxonomy" id="2954117"/>
    <lineage>
        <taxon>Bacteria</taxon>
        <taxon>Pseudomonadati</taxon>
        <taxon>Pseudomonadota</taxon>
        <taxon>Alphaproteobacteria</taxon>
        <taxon>Hyphomicrobiales</taxon>
        <taxon>Rhodoblastaceae</taxon>
        <taxon>Rhodoblastus</taxon>
    </lineage>
</organism>
<proteinExistence type="inferred from homology"/>
<evidence type="ECO:0000313" key="5">
    <source>
        <dbReference type="EMBL" id="MCI4683272.1"/>
    </source>
</evidence>
<dbReference type="EC" id="2.3.2.6" evidence="4"/>
<keyword evidence="2 4" id="KW-0808">Transferase</keyword>
<comment type="function">
    <text evidence="4">Functions in the N-end rule pathway of protein degradation where it conjugates Leu, Phe and, less efficiently, Met from aminoacyl-tRNAs to the N-termini of proteins containing an N-terminal arginine or lysine.</text>
</comment>
<dbReference type="PANTHER" id="PTHR30098">
    <property type="entry name" value="LEUCYL/PHENYLALANYL-TRNA--PROTEIN TRANSFERASE"/>
    <property type="match status" value="1"/>
</dbReference>
<dbReference type="EMBL" id="JAIVFP010000001">
    <property type="protein sequence ID" value="MCI4683272.1"/>
    <property type="molecule type" value="Genomic_DNA"/>
</dbReference>
<evidence type="ECO:0000256" key="1">
    <source>
        <dbReference type="ARBA" id="ARBA00022490"/>
    </source>
</evidence>
<comment type="subcellular location">
    <subcellularLocation>
        <location evidence="4">Cytoplasm</location>
    </subcellularLocation>
</comment>
<dbReference type="HAMAP" id="MF_00688">
    <property type="entry name" value="Leu_Phe_trans"/>
    <property type="match status" value="1"/>
</dbReference>
<dbReference type="SUPFAM" id="SSF55729">
    <property type="entry name" value="Acyl-CoA N-acyltransferases (Nat)"/>
    <property type="match status" value="1"/>
</dbReference>
<keyword evidence="6" id="KW-1185">Reference proteome</keyword>
<dbReference type="Gene3D" id="3.40.630.70">
    <property type="entry name" value="Leucyl/phenylalanyl-tRNA-protein transferase, C-terminal domain"/>
    <property type="match status" value="1"/>
</dbReference>
<reference evidence="5" key="1">
    <citation type="journal article" date="2022" name="ISME J.">
        <title>Identification of active gaseous-alkane degraders at natural gas seeps.</title>
        <authorList>
            <person name="Farhan Ul Haque M."/>
            <person name="Hernandez M."/>
            <person name="Crombie A.T."/>
            <person name="Murrell J.C."/>
        </authorList>
    </citation>
    <scope>NUCLEOTIDE SEQUENCE</scope>
    <source>
        <strain evidence="5">PC2</strain>
    </source>
</reference>
<protein>
    <recommendedName>
        <fullName evidence="4">Leucyl/phenylalanyl-tRNA--protein transferase</fullName>
        <ecNumber evidence="4">2.3.2.6</ecNumber>
    </recommendedName>
    <alternativeName>
        <fullName evidence="4">L/F-transferase</fullName>
    </alternativeName>
    <alternativeName>
        <fullName evidence="4">Leucyltransferase</fullName>
    </alternativeName>
    <alternativeName>
        <fullName evidence="4">Phenyalanyltransferase</fullName>
    </alternativeName>
</protein>
<evidence type="ECO:0000313" key="6">
    <source>
        <dbReference type="Proteomes" id="UP001139104"/>
    </source>
</evidence>
<dbReference type="InterPro" id="IPR004616">
    <property type="entry name" value="Leu/Phe-tRNA_Trfase"/>
</dbReference>
<accession>A0ABS9Z9H2</accession>
<comment type="similarity">
    <text evidence="4">Belongs to the L/F-transferase family.</text>
</comment>
<comment type="caution">
    <text evidence="5">The sequence shown here is derived from an EMBL/GenBank/DDBJ whole genome shotgun (WGS) entry which is preliminary data.</text>
</comment>
<dbReference type="GO" id="GO:0008914">
    <property type="term" value="F:leucyl-tRNA--protein transferase activity"/>
    <property type="evidence" value="ECO:0007669"/>
    <property type="project" value="UniProtKB-EC"/>
</dbReference>
<dbReference type="Pfam" id="PF03588">
    <property type="entry name" value="Leu_Phe_trans"/>
    <property type="match status" value="1"/>
</dbReference>
<comment type="catalytic activity">
    <reaction evidence="4">
        <text>N-terminal L-arginyl-[protein] + L-leucyl-tRNA(Leu) = N-terminal L-leucyl-L-arginyl-[protein] + tRNA(Leu) + H(+)</text>
        <dbReference type="Rhea" id="RHEA:50416"/>
        <dbReference type="Rhea" id="RHEA-COMP:9613"/>
        <dbReference type="Rhea" id="RHEA-COMP:9622"/>
        <dbReference type="Rhea" id="RHEA-COMP:12672"/>
        <dbReference type="Rhea" id="RHEA-COMP:12673"/>
        <dbReference type="ChEBI" id="CHEBI:15378"/>
        <dbReference type="ChEBI" id="CHEBI:64719"/>
        <dbReference type="ChEBI" id="CHEBI:78442"/>
        <dbReference type="ChEBI" id="CHEBI:78494"/>
        <dbReference type="ChEBI" id="CHEBI:133044"/>
        <dbReference type="EC" id="2.3.2.6"/>
    </reaction>
</comment>
<dbReference type="InterPro" id="IPR016181">
    <property type="entry name" value="Acyl_CoA_acyltransferase"/>
</dbReference>
<dbReference type="InterPro" id="IPR042203">
    <property type="entry name" value="Leu/Phe-tRNA_Trfase_C"/>
</dbReference>
<comment type="catalytic activity">
    <reaction evidence="4">
        <text>L-phenylalanyl-tRNA(Phe) + an N-terminal L-alpha-aminoacyl-[protein] = an N-terminal L-phenylalanyl-L-alpha-aminoacyl-[protein] + tRNA(Phe)</text>
        <dbReference type="Rhea" id="RHEA:43632"/>
        <dbReference type="Rhea" id="RHEA-COMP:9668"/>
        <dbReference type="Rhea" id="RHEA-COMP:9699"/>
        <dbReference type="Rhea" id="RHEA-COMP:10636"/>
        <dbReference type="Rhea" id="RHEA-COMP:10637"/>
        <dbReference type="ChEBI" id="CHEBI:78442"/>
        <dbReference type="ChEBI" id="CHEBI:78531"/>
        <dbReference type="ChEBI" id="CHEBI:78597"/>
        <dbReference type="ChEBI" id="CHEBI:83561"/>
        <dbReference type="EC" id="2.3.2.6"/>
    </reaction>
</comment>
<evidence type="ECO:0000256" key="2">
    <source>
        <dbReference type="ARBA" id="ARBA00022679"/>
    </source>
</evidence>
<dbReference type="NCBIfam" id="TIGR00667">
    <property type="entry name" value="aat"/>
    <property type="match status" value="1"/>
</dbReference>
<evidence type="ECO:0000256" key="4">
    <source>
        <dbReference type="HAMAP-Rule" id="MF_00688"/>
    </source>
</evidence>
<sequence length="222" mass="24730">MRPPPPKPEPITPRILLRAYAAGLFPMAEDAEADYLHWFDPRERGIFPLDRLSVSKSLAKAIKAKKFDIRIDQDFDAVLAGCAESRPGREKTWINKTIAALFRELFDMGFAHTVEAWREGELVGGLYGLALGGAFFGESMFHHVTDASKVCLTYLVARLRFGGFSLLDAQFVTPHLESLGAIEISRADYRRRLDAALDLQGDFRALDPQAAPEEVLSLVRAP</sequence>
<name>A0ABS9Z9H2_9HYPH</name>
<keyword evidence="3 4" id="KW-0012">Acyltransferase</keyword>
<dbReference type="PANTHER" id="PTHR30098:SF2">
    <property type="entry name" value="LEUCYL_PHENYLALANYL-TRNA--PROTEIN TRANSFERASE"/>
    <property type="match status" value="1"/>
</dbReference>